<feature type="transmembrane region" description="Helical" evidence="7">
    <location>
        <begin position="435"/>
        <end position="457"/>
    </location>
</feature>
<keyword evidence="3 7" id="KW-0812">Transmembrane</keyword>
<evidence type="ECO:0000256" key="1">
    <source>
        <dbReference type="ARBA" id="ARBA00004651"/>
    </source>
</evidence>
<feature type="transmembrane region" description="Helical" evidence="7">
    <location>
        <begin position="769"/>
        <end position="789"/>
    </location>
</feature>
<dbReference type="Pfam" id="PF02687">
    <property type="entry name" value="FtsX"/>
    <property type="match status" value="2"/>
</dbReference>
<evidence type="ECO:0000256" key="3">
    <source>
        <dbReference type="ARBA" id="ARBA00022692"/>
    </source>
</evidence>
<dbReference type="EMBL" id="JBHTEE010000001">
    <property type="protein sequence ID" value="MFC7605135.1"/>
    <property type="molecule type" value="Genomic_DNA"/>
</dbReference>
<feature type="domain" description="ABC3 transporter permease C-terminal" evidence="8">
    <location>
        <begin position="719"/>
        <end position="836"/>
    </location>
</feature>
<gene>
    <name evidence="10" type="ORF">ACFQVD_34000</name>
</gene>
<feature type="transmembrane region" description="Helical" evidence="7">
    <location>
        <begin position="491"/>
        <end position="515"/>
    </location>
</feature>
<protein>
    <submittedName>
        <fullName evidence="10">ABC transporter permease</fullName>
    </submittedName>
</protein>
<evidence type="ECO:0000259" key="8">
    <source>
        <dbReference type="Pfam" id="PF02687"/>
    </source>
</evidence>
<dbReference type="InterPro" id="IPR050250">
    <property type="entry name" value="Macrolide_Exporter_MacB"/>
</dbReference>
<feature type="transmembrane region" description="Helical" evidence="7">
    <location>
        <begin position="809"/>
        <end position="828"/>
    </location>
</feature>
<feature type="transmembrane region" description="Helical" evidence="7">
    <location>
        <begin position="410"/>
        <end position="429"/>
    </location>
</feature>
<dbReference type="Pfam" id="PF12704">
    <property type="entry name" value="MacB_PCD"/>
    <property type="match status" value="1"/>
</dbReference>
<evidence type="ECO:0000256" key="6">
    <source>
        <dbReference type="ARBA" id="ARBA00038076"/>
    </source>
</evidence>
<dbReference type="RefSeq" id="WP_343963210.1">
    <property type="nucleotide sequence ID" value="NZ_BAAAGK010000016.1"/>
</dbReference>
<evidence type="ECO:0000313" key="10">
    <source>
        <dbReference type="EMBL" id="MFC7605135.1"/>
    </source>
</evidence>
<keyword evidence="2" id="KW-1003">Cell membrane</keyword>
<proteinExistence type="inferred from homology"/>
<feature type="transmembrane region" description="Helical" evidence="7">
    <location>
        <begin position="359"/>
        <end position="381"/>
    </location>
</feature>
<feature type="transmembrane region" description="Helical" evidence="7">
    <location>
        <begin position="265"/>
        <end position="290"/>
    </location>
</feature>
<evidence type="ECO:0000256" key="5">
    <source>
        <dbReference type="ARBA" id="ARBA00023136"/>
    </source>
</evidence>
<reference evidence="11" key="1">
    <citation type="journal article" date="2019" name="Int. J. Syst. Evol. Microbiol.">
        <title>The Global Catalogue of Microorganisms (GCM) 10K type strain sequencing project: providing services to taxonomists for standard genome sequencing and annotation.</title>
        <authorList>
            <consortium name="The Broad Institute Genomics Platform"/>
            <consortium name="The Broad Institute Genome Sequencing Center for Infectious Disease"/>
            <person name="Wu L."/>
            <person name="Ma J."/>
        </authorList>
    </citation>
    <scope>NUCLEOTIDE SEQUENCE [LARGE SCALE GENOMIC DNA]</scope>
    <source>
        <strain evidence="11">JCM 10083</strain>
    </source>
</reference>
<dbReference type="Proteomes" id="UP001596514">
    <property type="component" value="Unassembled WGS sequence"/>
</dbReference>
<dbReference type="InterPro" id="IPR025857">
    <property type="entry name" value="MacB_PCD"/>
</dbReference>
<evidence type="ECO:0000259" key="9">
    <source>
        <dbReference type="Pfam" id="PF12704"/>
    </source>
</evidence>
<accession>A0ABW2TAV3</accession>
<feature type="domain" description="MacB-like periplasmic core" evidence="9">
    <location>
        <begin position="18"/>
        <end position="232"/>
    </location>
</feature>
<feature type="transmembrane region" description="Helical" evidence="7">
    <location>
        <begin position="311"/>
        <end position="339"/>
    </location>
</feature>
<comment type="similarity">
    <text evidence="6">Belongs to the ABC-4 integral membrane protein family.</text>
</comment>
<organism evidence="10 11">
    <name type="scientific">Streptosporangium amethystogenes subsp. fukuiense</name>
    <dbReference type="NCBI Taxonomy" id="698418"/>
    <lineage>
        <taxon>Bacteria</taxon>
        <taxon>Bacillati</taxon>
        <taxon>Actinomycetota</taxon>
        <taxon>Actinomycetes</taxon>
        <taxon>Streptosporangiales</taxon>
        <taxon>Streptosporangiaceae</taxon>
        <taxon>Streptosporangium</taxon>
    </lineage>
</organism>
<comment type="caution">
    <text evidence="10">The sequence shown here is derived from an EMBL/GenBank/DDBJ whole genome shotgun (WGS) entry which is preliminary data.</text>
</comment>
<keyword evidence="11" id="KW-1185">Reference proteome</keyword>
<feature type="transmembrane region" description="Helical" evidence="7">
    <location>
        <begin position="713"/>
        <end position="736"/>
    </location>
</feature>
<keyword evidence="4 7" id="KW-1133">Transmembrane helix</keyword>
<sequence>MLAKLTLRNLLAHRVRLLLSVLAVTLGVSFVAGTMIFRDTASQSFDPIFAGRTETTTVVVRPKPAEGENATPATIPASLLGTLQQSVPGAAELKGQYDGYAALVRQDGRIVGEDRAAHLGAAYLERPGAGLRILSGREPSAADDVVVEERTAAEGQLKVGDSVSVVTARATRSMRVAGVFRAVNDQVGRAATYVMFAPETAQALLTGPGQYSAIFVRPREGVSQQRLLQQVGAALPAQYEAKTGADEVEEVKSQLSSLFELISRFLLVFAGVAVFIGSFIILNTFTMLVVQRLRELALLRAMGASRAQVTRAVLGEALGIGFLGSTLGLLAGVGLSYGLRLLFERFTGGTQVPLRTPVVGLSTVIWAYAVGMLVTLLAAYLPTRRAAKIPPVAAMRDDVALTRRSMTLRLVAGVVLALLGAGALATGLATGKAGGAALVIGGGLLALLALTMLSPFLSRPVIALLGWPLSWLGGTVGRLSRENARRDPRRTAATASALMVGLALVSVATVVAGSMSASADQRIARQFGADLSLDPRGLTGFSQETVDRVAAVPGVRGVTAVRHGTMRIADEQVSVLVADPVALAGPANLKIEDGTGTLAADGLLVQSALAAERGWKVGSTVTGRYPDRSAVTLRVSGLFAANEVLGMPFVMSPAGYQAHAPAGLIQKAFVDLDDGGEEQALAAVRSALRAYPNVEPKDREAVRADARQEIDQVLNLIVVLLVLSILIAALGIVNTLSLSVMERTREIGLLRAVGMSRGQTRSMISYESVMVSLFGAVAGLALGTALGWALQRVMAADGVEVLDIPYGRLGLYLLSAVLIGVVAAIWPARRASRMNVLRAIQHQ</sequence>
<evidence type="ECO:0000256" key="2">
    <source>
        <dbReference type="ARBA" id="ARBA00022475"/>
    </source>
</evidence>
<dbReference type="PANTHER" id="PTHR30572">
    <property type="entry name" value="MEMBRANE COMPONENT OF TRANSPORTER-RELATED"/>
    <property type="match status" value="1"/>
</dbReference>
<dbReference type="PANTHER" id="PTHR30572:SF4">
    <property type="entry name" value="ABC TRANSPORTER PERMEASE YTRF"/>
    <property type="match status" value="1"/>
</dbReference>
<keyword evidence="5 7" id="KW-0472">Membrane</keyword>
<evidence type="ECO:0000313" key="11">
    <source>
        <dbReference type="Proteomes" id="UP001596514"/>
    </source>
</evidence>
<dbReference type="InterPro" id="IPR003838">
    <property type="entry name" value="ABC3_permease_C"/>
</dbReference>
<evidence type="ECO:0000256" key="7">
    <source>
        <dbReference type="SAM" id="Phobius"/>
    </source>
</evidence>
<feature type="domain" description="ABC3 transporter permease C-terminal" evidence="8">
    <location>
        <begin position="268"/>
        <end position="391"/>
    </location>
</feature>
<name>A0ABW2TAV3_9ACTN</name>
<comment type="subcellular location">
    <subcellularLocation>
        <location evidence="1">Cell membrane</location>
        <topology evidence="1">Multi-pass membrane protein</topology>
    </subcellularLocation>
</comment>
<evidence type="ECO:0000256" key="4">
    <source>
        <dbReference type="ARBA" id="ARBA00022989"/>
    </source>
</evidence>